<accession>A0ABS5DYS4</accession>
<name>A0ABS5DYS4_9BURK</name>
<evidence type="ECO:0008006" key="3">
    <source>
        <dbReference type="Google" id="ProtNLM"/>
    </source>
</evidence>
<dbReference type="EMBL" id="JAGQDG010000005">
    <property type="protein sequence ID" value="MBQ0936298.1"/>
    <property type="molecule type" value="Genomic_DNA"/>
</dbReference>
<comment type="caution">
    <text evidence="1">The sequence shown here is derived from an EMBL/GenBank/DDBJ whole genome shotgun (WGS) entry which is preliminary data.</text>
</comment>
<organism evidence="1 2">
    <name type="scientific">Ideonella paludis</name>
    <dbReference type="NCBI Taxonomy" id="1233411"/>
    <lineage>
        <taxon>Bacteria</taxon>
        <taxon>Pseudomonadati</taxon>
        <taxon>Pseudomonadota</taxon>
        <taxon>Betaproteobacteria</taxon>
        <taxon>Burkholderiales</taxon>
        <taxon>Sphaerotilaceae</taxon>
        <taxon>Ideonella</taxon>
    </lineage>
</organism>
<keyword evidence="2" id="KW-1185">Reference proteome</keyword>
<sequence>MGQTLLTHRRGVLTGLLVAGLTPLAGCMNKPLRPANTDGTYCYSVGKSLRRNETCTTAPIPTMQAEAEAKRFEPSPGLLTVYVVRKRWGDAKNVVRLTPNQGSAVTMVPESFVRLRLTPGTNKLAAAWDEGNTALEVTGKAGEVVFVELIGSVWSWGSSYRLESGNPTESRARALGLRLVADIG</sequence>
<proteinExistence type="predicted"/>
<gene>
    <name evidence="1" type="ORF">KAK11_13240</name>
</gene>
<evidence type="ECO:0000313" key="1">
    <source>
        <dbReference type="EMBL" id="MBQ0936298.1"/>
    </source>
</evidence>
<dbReference type="Proteomes" id="UP000672097">
    <property type="component" value="Unassembled WGS sequence"/>
</dbReference>
<protein>
    <recommendedName>
        <fullName evidence="3">DUF2846 domain-containing protein</fullName>
    </recommendedName>
</protein>
<reference evidence="1 2" key="1">
    <citation type="submission" date="2021-04" db="EMBL/GenBank/DDBJ databases">
        <title>The genome sequence of type strain Ideonella paludis KCTC 32238.</title>
        <authorList>
            <person name="Liu Y."/>
        </authorList>
    </citation>
    <scope>NUCLEOTIDE SEQUENCE [LARGE SCALE GENOMIC DNA]</scope>
    <source>
        <strain evidence="1 2">KCTC 32238</strain>
    </source>
</reference>
<evidence type="ECO:0000313" key="2">
    <source>
        <dbReference type="Proteomes" id="UP000672097"/>
    </source>
</evidence>